<protein>
    <submittedName>
        <fullName evidence="1">Gll0594 protein</fullName>
    </submittedName>
</protein>
<dbReference type="AlphaFoldDB" id="Q7NN20"/>
<evidence type="ECO:0000313" key="1">
    <source>
        <dbReference type="EMBL" id="BAC88535.1"/>
    </source>
</evidence>
<accession>Q7NN20</accession>
<name>Q7NN20_GLOVI</name>
<dbReference type="EMBL" id="BA000045">
    <property type="protein sequence ID" value="BAC88535.1"/>
    <property type="molecule type" value="Genomic_DNA"/>
</dbReference>
<reference evidence="1 2" key="1">
    <citation type="journal article" date="2003" name="DNA Res.">
        <title>Complete genome structure of Gloeobacter violaceus PCC 7421, a cyanobacterium that lacks thylakoids.</title>
        <authorList>
            <person name="Nakamura Y."/>
            <person name="Kaneko T."/>
            <person name="Sato S."/>
            <person name="Mimuro M."/>
            <person name="Miyashita H."/>
            <person name="Tsuchiya T."/>
            <person name="Sasamoto S."/>
            <person name="Watanabe A."/>
            <person name="Kawashima K."/>
            <person name="Kishida Y."/>
            <person name="Kiyokawa C."/>
            <person name="Kohara M."/>
            <person name="Matsumoto M."/>
            <person name="Matsuno A."/>
            <person name="Nakazaki N."/>
            <person name="Shimpo S."/>
            <person name="Takeuchi C."/>
            <person name="Yamada M."/>
            <person name="Tabata S."/>
        </authorList>
    </citation>
    <scope>NUCLEOTIDE SEQUENCE [LARGE SCALE GENOMIC DNA]</scope>
    <source>
        <strain evidence="2">ATCC 29082 / PCC 7421</strain>
    </source>
</reference>
<organism evidence="1 2">
    <name type="scientific">Gloeobacter violaceus (strain ATCC 29082 / PCC 7421)</name>
    <dbReference type="NCBI Taxonomy" id="251221"/>
    <lineage>
        <taxon>Bacteria</taxon>
        <taxon>Bacillati</taxon>
        <taxon>Cyanobacteriota</taxon>
        <taxon>Cyanophyceae</taxon>
        <taxon>Gloeobacterales</taxon>
        <taxon>Gloeobacteraceae</taxon>
        <taxon>Gloeobacter</taxon>
    </lineage>
</organism>
<keyword evidence="2" id="KW-1185">Reference proteome</keyword>
<dbReference type="Proteomes" id="UP000000557">
    <property type="component" value="Chromosome"/>
</dbReference>
<dbReference type="KEGG" id="gvi:gll0594"/>
<sequence length="116" mass="13213">MEERLDRSEQRLDQHGELIAELRAATLANSRRIGELQEATVVNSQNLDRLANIGERFITVVVDAVTELRSTTARLDQNVTELKIAVDELRGFNRRQQAINDYLIRKDRERGNGNPG</sequence>
<gene>
    <name evidence="1" type="ordered locus">gll0594</name>
</gene>
<evidence type="ECO:0000313" key="2">
    <source>
        <dbReference type="Proteomes" id="UP000000557"/>
    </source>
</evidence>
<dbReference type="InParanoid" id="Q7NN20"/>
<dbReference type="OrthoDB" id="586576at2"/>
<dbReference type="RefSeq" id="WP_011140597.1">
    <property type="nucleotide sequence ID" value="NC_005125.1"/>
</dbReference>
<dbReference type="HOGENOM" id="CLU_179210_0_0_3"/>
<reference evidence="1 2" key="2">
    <citation type="journal article" date="2003" name="DNA Res.">
        <title>Complete genome structure of Gloeobacter violaceus PCC 7421, a cyanobacterium that lacks thylakoids (supplement).</title>
        <authorList>
            <person name="Nakamura Y."/>
            <person name="Kaneko T."/>
            <person name="Sato S."/>
            <person name="Mimuro M."/>
            <person name="Miyashita H."/>
            <person name="Tsuchiya T."/>
            <person name="Sasamoto S."/>
            <person name="Watanabe A."/>
            <person name="Kawashima K."/>
            <person name="Kishida Y."/>
            <person name="Kiyokawa C."/>
            <person name="Kohara M."/>
            <person name="Matsumoto M."/>
            <person name="Matsuno A."/>
            <person name="Nakazaki N."/>
            <person name="Shimpo S."/>
            <person name="Takeuchi C."/>
            <person name="Yamada M."/>
            <person name="Tabata S."/>
        </authorList>
    </citation>
    <scope>NUCLEOTIDE SEQUENCE [LARGE SCALE GENOMIC DNA]</scope>
    <source>
        <strain evidence="2">ATCC 29082 / PCC 7421</strain>
    </source>
</reference>
<dbReference type="PhylomeDB" id="Q7NN20"/>
<proteinExistence type="predicted"/>
<dbReference type="EnsemblBacteria" id="BAC88535">
    <property type="protein sequence ID" value="BAC88535"/>
    <property type="gene ID" value="BAC88535"/>
</dbReference>